<proteinExistence type="predicted"/>
<dbReference type="Proteomes" id="UP000726170">
    <property type="component" value="Unassembled WGS sequence"/>
</dbReference>
<accession>A0ABS6EF56</accession>
<evidence type="ECO:0000313" key="7">
    <source>
        <dbReference type="Proteomes" id="UP000726170"/>
    </source>
</evidence>
<evidence type="ECO:0000313" key="6">
    <source>
        <dbReference type="EMBL" id="MBU5483397.1"/>
    </source>
</evidence>
<evidence type="ECO:0000256" key="2">
    <source>
        <dbReference type="ARBA" id="ARBA00022576"/>
    </source>
</evidence>
<comment type="caution">
    <text evidence="6">The sequence shown here is derived from an EMBL/GenBank/DDBJ whole genome shotgun (WGS) entry which is preliminary data.</text>
</comment>
<dbReference type="Pfam" id="PF00155">
    <property type="entry name" value="Aminotran_1_2"/>
    <property type="match status" value="1"/>
</dbReference>
<dbReference type="CDD" id="cd00609">
    <property type="entry name" value="AAT_like"/>
    <property type="match status" value="1"/>
</dbReference>
<gene>
    <name evidence="6" type="ORF">KQI86_03590</name>
</gene>
<evidence type="ECO:0000259" key="5">
    <source>
        <dbReference type="Pfam" id="PF00155"/>
    </source>
</evidence>
<dbReference type="PANTHER" id="PTHR46383">
    <property type="entry name" value="ASPARTATE AMINOTRANSFERASE"/>
    <property type="match status" value="1"/>
</dbReference>
<feature type="domain" description="Aminotransferase class I/classII large" evidence="5">
    <location>
        <begin position="31"/>
        <end position="386"/>
    </location>
</feature>
<dbReference type="RefSeq" id="WP_216437779.1">
    <property type="nucleotide sequence ID" value="NZ_JAHLQF010000001.1"/>
</dbReference>
<name>A0ABS6EF56_9CLOT</name>
<keyword evidence="2 6" id="KW-0032">Aminotransferase</keyword>
<dbReference type="EMBL" id="JAHLQF010000001">
    <property type="protein sequence ID" value="MBU5483397.1"/>
    <property type="molecule type" value="Genomic_DNA"/>
</dbReference>
<protein>
    <submittedName>
        <fullName evidence="6">Pyridoxal phosphate-dependent aminotransferase</fullName>
    </submittedName>
</protein>
<evidence type="ECO:0000256" key="1">
    <source>
        <dbReference type="ARBA" id="ARBA00001933"/>
    </source>
</evidence>
<keyword evidence="3" id="KW-0808">Transferase</keyword>
<evidence type="ECO:0000256" key="4">
    <source>
        <dbReference type="ARBA" id="ARBA00022898"/>
    </source>
</evidence>
<evidence type="ECO:0000256" key="3">
    <source>
        <dbReference type="ARBA" id="ARBA00022679"/>
    </source>
</evidence>
<dbReference type="InterPro" id="IPR004839">
    <property type="entry name" value="Aminotransferase_I/II_large"/>
</dbReference>
<keyword evidence="4" id="KW-0663">Pyridoxal phosphate</keyword>
<reference evidence="6 7" key="1">
    <citation type="submission" date="2021-06" db="EMBL/GenBank/DDBJ databases">
        <authorList>
            <person name="Sun Q."/>
            <person name="Li D."/>
        </authorList>
    </citation>
    <scope>NUCLEOTIDE SEQUENCE [LARGE SCALE GENOMIC DNA]</scope>
    <source>
        <strain evidence="6 7">MSJ-11</strain>
    </source>
</reference>
<dbReference type="InterPro" id="IPR050596">
    <property type="entry name" value="AspAT/PAT-like"/>
</dbReference>
<organism evidence="6 7">
    <name type="scientific">Clostridium mobile</name>
    <dbReference type="NCBI Taxonomy" id="2841512"/>
    <lineage>
        <taxon>Bacteria</taxon>
        <taxon>Bacillati</taxon>
        <taxon>Bacillota</taxon>
        <taxon>Clostridia</taxon>
        <taxon>Eubacteriales</taxon>
        <taxon>Clostridiaceae</taxon>
        <taxon>Clostridium</taxon>
    </lineage>
</organism>
<dbReference type="PANTHER" id="PTHR46383:SF1">
    <property type="entry name" value="ASPARTATE AMINOTRANSFERASE"/>
    <property type="match status" value="1"/>
</dbReference>
<dbReference type="GO" id="GO:0008483">
    <property type="term" value="F:transaminase activity"/>
    <property type="evidence" value="ECO:0007669"/>
    <property type="project" value="UniProtKB-KW"/>
</dbReference>
<comment type="cofactor">
    <cofactor evidence="1">
        <name>pyridoxal 5'-phosphate</name>
        <dbReference type="ChEBI" id="CHEBI:597326"/>
    </cofactor>
</comment>
<keyword evidence="7" id="KW-1185">Reference proteome</keyword>
<sequence>MRTSFVANNISPSMTLAIGEKAKKLTKEGVDIVSFAQGEPDFNTPETIRQAAIKAIEENFTRYTPVSGIKELKDAICLKLKNENGIEYSPEEIVVSTGGKQIIYNVLLALCCPGDEVIIPTPYWVSYTEQVKMVGAIPVLVETSEANNFELEPQAIAEKITSKTKVIILNTPNNPTGAIYGRDVLEGIAELAVKNQIFIIADEIYEKLIYDSEKHVSIASLGPEIRELTITINGWSKAYAMTGWRLGFGAGPVDIMKAINNLQGHITGNANSITQKAGLYALLYNKDYNSMVTEYDKRRKYILDRLNSLNDINCNMPKGAFYVFPNVKGLYGKKVGNKIINNAMDVANFLLDEAHVAVVPGEAFAAEGYIRLSYATSIEDIEKGLNLIEKALEKLDNF</sequence>